<evidence type="ECO:0000256" key="6">
    <source>
        <dbReference type="ARBA" id="ARBA00022833"/>
    </source>
</evidence>
<dbReference type="InterPro" id="IPR036388">
    <property type="entry name" value="WH-like_DNA-bd_sf"/>
</dbReference>
<organism evidence="11 12">
    <name type="scientific">Pseudonocardia ailaonensis</name>
    <dbReference type="NCBI Taxonomy" id="367279"/>
    <lineage>
        <taxon>Bacteria</taxon>
        <taxon>Bacillati</taxon>
        <taxon>Actinomycetota</taxon>
        <taxon>Actinomycetes</taxon>
        <taxon>Pseudonocardiales</taxon>
        <taxon>Pseudonocardiaceae</taxon>
        <taxon>Pseudonocardia</taxon>
    </lineage>
</organism>
<dbReference type="Proteomes" id="UP001500449">
    <property type="component" value="Unassembled WGS sequence"/>
</dbReference>
<sequence>MDDPTTLLRAKGLRSTPHRRAVLAALRERSHATVVEVAEDVARLGAAAGPAAVSELSRQGLYNVLEDLRRVDLVRSIEPAGSPTRFELQHGDNHHHLVCRVCGTVRDVPCATGTAPCLTPSDQADFVIDEAEVLWWGTCGACAATRGGA</sequence>
<keyword evidence="12" id="KW-1185">Reference proteome</keyword>
<dbReference type="Gene3D" id="3.30.1490.190">
    <property type="match status" value="1"/>
</dbReference>
<accession>A0ABN2NMK5</accession>
<evidence type="ECO:0000256" key="7">
    <source>
        <dbReference type="ARBA" id="ARBA00023004"/>
    </source>
</evidence>
<dbReference type="Gene3D" id="1.10.10.10">
    <property type="entry name" value="Winged helix-like DNA-binding domain superfamily/Winged helix DNA-binding domain"/>
    <property type="match status" value="1"/>
</dbReference>
<keyword evidence="3" id="KW-0963">Cytoplasm</keyword>
<dbReference type="PANTHER" id="PTHR33202:SF18">
    <property type="entry name" value="TRANSCRIPTIONAL REGULATOR FURA"/>
    <property type="match status" value="1"/>
</dbReference>
<dbReference type="EMBL" id="BAAAQK010000026">
    <property type="protein sequence ID" value="GAA1873611.1"/>
    <property type="molecule type" value="Genomic_DNA"/>
</dbReference>
<keyword evidence="4" id="KW-0678">Repressor</keyword>
<evidence type="ECO:0000256" key="3">
    <source>
        <dbReference type="ARBA" id="ARBA00022490"/>
    </source>
</evidence>
<dbReference type="PANTHER" id="PTHR33202">
    <property type="entry name" value="ZINC UPTAKE REGULATION PROTEIN"/>
    <property type="match status" value="1"/>
</dbReference>
<evidence type="ECO:0000256" key="2">
    <source>
        <dbReference type="ARBA" id="ARBA00007957"/>
    </source>
</evidence>
<comment type="subcellular location">
    <subcellularLocation>
        <location evidence="1">Cytoplasm</location>
    </subcellularLocation>
</comment>
<keyword evidence="9" id="KW-0238">DNA-binding</keyword>
<dbReference type="SUPFAM" id="SSF46785">
    <property type="entry name" value="Winged helix' DNA-binding domain"/>
    <property type="match status" value="1"/>
</dbReference>
<dbReference type="CDD" id="cd07153">
    <property type="entry name" value="Fur_like"/>
    <property type="match status" value="1"/>
</dbReference>
<evidence type="ECO:0000313" key="11">
    <source>
        <dbReference type="EMBL" id="GAA1873611.1"/>
    </source>
</evidence>
<evidence type="ECO:0000256" key="10">
    <source>
        <dbReference type="ARBA" id="ARBA00023163"/>
    </source>
</evidence>
<protein>
    <submittedName>
        <fullName evidence="11">Fur family transcriptional regulator FurA3</fullName>
    </submittedName>
</protein>
<dbReference type="InterPro" id="IPR002481">
    <property type="entry name" value="FUR"/>
</dbReference>
<evidence type="ECO:0000256" key="1">
    <source>
        <dbReference type="ARBA" id="ARBA00004496"/>
    </source>
</evidence>
<evidence type="ECO:0000256" key="9">
    <source>
        <dbReference type="ARBA" id="ARBA00023125"/>
    </source>
</evidence>
<reference evidence="11 12" key="1">
    <citation type="journal article" date="2019" name="Int. J. Syst. Evol. Microbiol.">
        <title>The Global Catalogue of Microorganisms (GCM) 10K type strain sequencing project: providing services to taxonomists for standard genome sequencing and annotation.</title>
        <authorList>
            <consortium name="The Broad Institute Genomics Platform"/>
            <consortium name="The Broad Institute Genome Sequencing Center for Infectious Disease"/>
            <person name="Wu L."/>
            <person name="Ma J."/>
        </authorList>
    </citation>
    <scope>NUCLEOTIDE SEQUENCE [LARGE SCALE GENOMIC DNA]</scope>
    <source>
        <strain evidence="11 12">JCM 16009</strain>
    </source>
</reference>
<comment type="similarity">
    <text evidence="2">Belongs to the Fur family.</text>
</comment>
<dbReference type="InterPro" id="IPR036390">
    <property type="entry name" value="WH_DNA-bd_sf"/>
</dbReference>
<gene>
    <name evidence="11" type="primary">furA3</name>
    <name evidence="11" type="ORF">GCM10009836_63230</name>
</gene>
<dbReference type="Pfam" id="PF01475">
    <property type="entry name" value="FUR"/>
    <property type="match status" value="1"/>
</dbReference>
<keyword evidence="7" id="KW-0408">Iron</keyword>
<comment type="caution">
    <text evidence="11">The sequence shown here is derived from an EMBL/GenBank/DDBJ whole genome shotgun (WGS) entry which is preliminary data.</text>
</comment>
<keyword evidence="10" id="KW-0804">Transcription</keyword>
<evidence type="ECO:0000256" key="5">
    <source>
        <dbReference type="ARBA" id="ARBA00022723"/>
    </source>
</evidence>
<evidence type="ECO:0000256" key="8">
    <source>
        <dbReference type="ARBA" id="ARBA00023015"/>
    </source>
</evidence>
<dbReference type="RefSeq" id="WP_344425577.1">
    <property type="nucleotide sequence ID" value="NZ_BAAAQK010000026.1"/>
</dbReference>
<name>A0ABN2NMK5_9PSEU</name>
<evidence type="ECO:0000256" key="4">
    <source>
        <dbReference type="ARBA" id="ARBA00022491"/>
    </source>
</evidence>
<proteinExistence type="inferred from homology"/>
<keyword evidence="6" id="KW-0862">Zinc</keyword>
<dbReference type="InterPro" id="IPR043135">
    <property type="entry name" value="Fur_C"/>
</dbReference>
<evidence type="ECO:0000313" key="12">
    <source>
        <dbReference type="Proteomes" id="UP001500449"/>
    </source>
</evidence>
<keyword evidence="5" id="KW-0479">Metal-binding</keyword>
<keyword evidence="8" id="KW-0805">Transcription regulation</keyword>